<dbReference type="AlphaFoldDB" id="A0A1I6HSK5"/>
<reference evidence="4 5" key="1">
    <citation type="submission" date="2016-10" db="EMBL/GenBank/DDBJ databases">
        <authorList>
            <person name="de Groot N.N."/>
        </authorList>
    </citation>
    <scope>NUCLEOTIDE SEQUENCE [LARGE SCALE GENOMIC DNA]</scope>
    <source>
        <strain evidence="4 5">743A</strain>
    </source>
</reference>
<dbReference type="EMBL" id="FOYZ01000001">
    <property type="protein sequence ID" value="SFR57368.1"/>
    <property type="molecule type" value="Genomic_DNA"/>
</dbReference>
<dbReference type="HAMAP" id="MF_00457">
    <property type="entry name" value="UPF0173"/>
    <property type="match status" value="1"/>
</dbReference>
<dbReference type="PANTHER" id="PTHR43546">
    <property type="entry name" value="UPF0173 METAL-DEPENDENT HYDROLASE MJ1163-RELATED"/>
    <property type="match status" value="1"/>
</dbReference>
<dbReference type="PANTHER" id="PTHR43546:SF3">
    <property type="entry name" value="UPF0173 METAL-DEPENDENT HYDROLASE MJ1163"/>
    <property type="match status" value="1"/>
</dbReference>
<evidence type="ECO:0000259" key="3">
    <source>
        <dbReference type="SMART" id="SM00849"/>
    </source>
</evidence>
<keyword evidence="5" id="KW-1185">Reference proteome</keyword>
<dbReference type="NCBIfam" id="NF001911">
    <property type="entry name" value="PRK00685.1"/>
    <property type="match status" value="1"/>
</dbReference>
<dbReference type="STRING" id="37658.SAMN05661086_00234"/>
<dbReference type="SMART" id="SM00849">
    <property type="entry name" value="Lactamase_B"/>
    <property type="match status" value="1"/>
</dbReference>
<dbReference type="Pfam" id="PF13483">
    <property type="entry name" value="Lactamase_B_3"/>
    <property type="match status" value="1"/>
</dbReference>
<gene>
    <name evidence="4" type="ORF">SAMN05661086_00234</name>
</gene>
<sequence>MTKIKYLGHSCILLESEDGSVIIDPFLSGNPQTKVVPEDIKVDAVLVTHGHMDHVGDSIEIVKNNNCALIVIDELGKAFQSVDDSLNIVPLSIGGERSFSWGKVKMTVAFHGTDVEFVTPMKSAPPTGFIIEMGGKTLYHCGDTGVFNDMSLIGELNDIDVTALPIGGNFTMDIKDSVVAAKMIKSKKYMPIHFNTFDIISQNVDDWVDEMKKNNLDTVVLENEESYTI</sequence>
<dbReference type="InterPro" id="IPR022877">
    <property type="entry name" value="UPF0173"/>
</dbReference>
<dbReference type="RefSeq" id="WP_207649448.1">
    <property type="nucleotide sequence ID" value="NZ_FOYZ01000001.1"/>
</dbReference>
<dbReference type="GO" id="GO:0016787">
    <property type="term" value="F:hydrolase activity"/>
    <property type="evidence" value="ECO:0007669"/>
    <property type="project" value="UniProtKB-UniRule"/>
</dbReference>
<evidence type="ECO:0000313" key="4">
    <source>
        <dbReference type="EMBL" id="SFR57368.1"/>
    </source>
</evidence>
<dbReference type="Proteomes" id="UP000199659">
    <property type="component" value="Unassembled WGS sequence"/>
</dbReference>
<evidence type="ECO:0000256" key="2">
    <source>
        <dbReference type="HAMAP-Rule" id="MF_00457"/>
    </source>
</evidence>
<dbReference type="SUPFAM" id="SSF56281">
    <property type="entry name" value="Metallo-hydrolase/oxidoreductase"/>
    <property type="match status" value="1"/>
</dbReference>
<dbReference type="Gene3D" id="3.60.15.10">
    <property type="entry name" value="Ribonuclease Z/Hydroxyacylglutathione hydrolase-like"/>
    <property type="match status" value="1"/>
</dbReference>
<keyword evidence="1 2" id="KW-0378">Hydrolase</keyword>
<dbReference type="InterPro" id="IPR036866">
    <property type="entry name" value="RibonucZ/Hydroxyglut_hydro"/>
</dbReference>
<feature type="domain" description="Metallo-beta-lactamase" evidence="3">
    <location>
        <begin position="8"/>
        <end position="193"/>
    </location>
</feature>
<evidence type="ECO:0000256" key="1">
    <source>
        <dbReference type="ARBA" id="ARBA00022801"/>
    </source>
</evidence>
<protein>
    <recommendedName>
        <fullName evidence="2">UPF0173 metal-dependent hydrolase SAMN05661086_00234</fullName>
    </recommendedName>
</protein>
<comment type="similarity">
    <text evidence="2">Belongs to the UPF0173 family.</text>
</comment>
<accession>A0A1I6HSK5</accession>
<organism evidence="4 5">
    <name type="scientific">Anaeromicropila populeti</name>
    <dbReference type="NCBI Taxonomy" id="37658"/>
    <lineage>
        <taxon>Bacteria</taxon>
        <taxon>Bacillati</taxon>
        <taxon>Bacillota</taxon>
        <taxon>Clostridia</taxon>
        <taxon>Lachnospirales</taxon>
        <taxon>Lachnospiraceae</taxon>
        <taxon>Anaeromicropila</taxon>
    </lineage>
</organism>
<evidence type="ECO:0000313" key="5">
    <source>
        <dbReference type="Proteomes" id="UP000199659"/>
    </source>
</evidence>
<dbReference type="InterPro" id="IPR050114">
    <property type="entry name" value="UPF0173_UPF0282_UlaG_hydrolase"/>
</dbReference>
<name>A0A1I6HSK5_9FIRM</name>
<proteinExistence type="inferred from homology"/>
<dbReference type="InterPro" id="IPR001279">
    <property type="entry name" value="Metallo-B-lactamas"/>
</dbReference>